<protein>
    <submittedName>
        <fullName evidence="4">SH3 domain-containing protein</fullName>
    </submittedName>
</protein>
<evidence type="ECO:0000313" key="5">
    <source>
        <dbReference type="Proteomes" id="UP001595387"/>
    </source>
</evidence>
<dbReference type="Gene3D" id="1.10.530.10">
    <property type="match status" value="1"/>
</dbReference>
<dbReference type="PROSITE" id="PS51272">
    <property type="entry name" value="SLH"/>
    <property type="match status" value="2"/>
</dbReference>
<dbReference type="InterPro" id="IPR052354">
    <property type="entry name" value="Cell_Wall_Dynamics_Protein"/>
</dbReference>
<dbReference type="Proteomes" id="UP001595387">
    <property type="component" value="Unassembled WGS sequence"/>
</dbReference>
<organism evidence="4 5">
    <name type="scientific">Virgibacillus sediminis</name>
    <dbReference type="NCBI Taxonomy" id="202260"/>
    <lineage>
        <taxon>Bacteria</taxon>
        <taxon>Bacillati</taxon>
        <taxon>Bacillota</taxon>
        <taxon>Bacilli</taxon>
        <taxon>Bacillales</taxon>
        <taxon>Bacillaceae</taxon>
        <taxon>Virgibacillus</taxon>
    </lineage>
</organism>
<name>A0ABV7A3P5_9BACI</name>
<keyword evidence="1" id="KW-0732">Signal</keyword>
<dbReference type="PROSITE" id="PS51781">
    <property type="entry name" value="SH3B"/>
    <property type="match status" value="1"/>
</dbReference>
<dbReference type="Gene3D" id="2.30.30.40">
    <property type="entry name" value="SH3 Domains"/>
    <property type="match status" value="2"/>
</dbReference>
<dbReference type="Pfam" id="PF00395">
    <property type="entry name" value="SLH"/>
    <property type="match status" value="2"/>
</dbReference>
<proteinExistence type="predicted"/>
<dbReference type="Pfam" id="PF08239">
    <property type="entry name" value="SH3_3"/>
    <property type="match status" value="2"/>
</dbReference>
<dbReference type="PANTHER" id="PTHR34408:SF1">
    <property type="entry name" value="GLYCOSYL HYDROLASE FAMILY 19 DOMAIN-CONTAINING PROTEIN HI_1415"/>
    <property type="match status" value="1"/>
</dbReference>
<dbReference type="Pfam" id="PF01832">
    <property type="entry name" value="Glucosaminidase"/>
    <property type="match status" value="1"/>
</dbReference>
<dbReference type="RefSeq" id="WP_390303874.1">
    <property type="nucleotide sequence ID" value="NZ_JBHRRZ010000009.1"/>
</dbReference>
<gene>
    <name evidence="4" type="ORF">ACFODW_04960</name>
</gene>
<feature type="domain" description="SLH" evidence="2">
    <location>
        <begin position="154"/>
        <end position="215"/>
    </location>
</feature>
<accession>A0ABV7A3P5</accession>
<dbReference type="InterPro" id="IPR002901">
    <property type="entry name" value="MGlyc_endo_b_GlcNAc-like_dom"/>
</dbReference>
<evidence type="ECO:0000259" key="2">
    <source>
        <dbReference type="PROSITE" id="PS51272"/>
    </source>
</evidence>
<dbReference type="PANTHER" id="PTHR34408">
    <property type="entry name" value="FAMILY PROTEIN, PUTATIVE-RELATED"/>
    <property type="match status" value="1"/>
</dbReference>
<dbReference type="SUPFAM" id="SSF50044">
    <property type="entry name" value="SH3-domain"/>
    <property type="match status" value="1"/>
</dbReference>
<feature type="domain" description="SH3b" evidence="3">
    <location>
        <begin position="462"/>
        <end position="524"/>
    </location>
</feature>
<dbReference type="InterPro" id="IPR003646">
    <property type="entry name" value="SH3-like_bac-type"/>
</dbReference>
<dbReference type="SMART" id="SM00287">
    <property type="entry name" value="SH3b"/>
    <property type="match status" value="2"/>
</dbReference>
<keyword evidence="5" id="KW-1185">Reference proteome</keyword>
<evidence type="ECO:0000256" key="1">
    <source>
        <dbReference type="ARBA" id="ARBA00022729"/>
    </source>
</evidence>
<evidence type="ECO:0000259" key="3">
    <source>
        <dbReference type="PROSITE" id="PS51781"/>
    </source>
</evidence>
<sequence>MKKGIFVNRITVFLVLISVIFAIPLTTAAQYSVSFTDVKEGNSHYTAIMELAEADIISGYTNGEFGVNDKLQRSHAAVLLFNALGLVAPVNEEEILAKHYDDISPNYLYSGQIAAVTPDIFKGSNRMFNAEKLITREQMATTLVNAFKLEDDGTDPGVNLSNVGTSHKQNVKILAQHGITNQLDDFRPKESVTRGQFASFLYQTIKEDASVITANQYDIDFERLIEIQSRVNPKVDGAGRFEASKELVAYYANSHNFEVDSPEFMQFLLLSEPAGLDADELNEKVLKGKGTLEGTGEAFIEAAQRFNINEVYLIAHALHETGNGTSALASGITVNGKKTYNMYGIGAYDECPQTCGSQRAYDEGWFTPEDAIIGGARFIGNNYINQGQDTLYKMRWNPDNPGTHQYATHVSWAVNQTYRIQNIYNLLDTYVLVFDVPVFQNQPEYSPKPTGEDQYSIDYSKQGLLFRTTTTLNMRSAPSTAYSIITTLPQGKTVEVIGENGGWYKVKADNRQGWVSGAYLTSANLLEVVNVENRLYVREEPTNKSNNVGSVWNGDTVVAELDANGDFIIENSYYKVIFDGKEAWLHGDYLKEM</sequence>
<dbReference type="InterPro" id="IPR001119">
    <property type="entry name" value="SLH_dom"/>
</dbReference>
<dbReference type="EMBL" id="JBHRRZ010000009">
    <property type="protein sequence ID" value="MFC2947701.1"/>
    <property type="molecule type" value="Genomic_DNA"/>
</dbReference>
<feature type="domain" description="SLH" evidence="2">
    <location>
        <begin position="31"/>
        <end position="94"/>
    </location>
</feature>
<dbReference type="InterPro" id="IPR036028">
    <property type="entry name" value="SH3-like_dom_sf"/>
</dbReference>
<dbReference type="SMART" id="SM00047">
    <property type="entry name" value="LYZ2"/>
    <property type="match status" value="1"/>
</dbReference>
<comment type="caution">
    <text evidence="4">The sequence shown here is derived from an EMBL/GenBank/DDBJ whole genome shotgun (WGS) entry which is preliminary data.</text>
</comment>
<reference evidence="5" key="1">
    <citation type="journal article" date="2019" name="Int. J. Syst. Evol. Microbiol.">
        <title>The Global Catalogue of Microorganisms (GCM) 10K type strain sequencing project: providing services to taxonomists for standard genome sequencing and annotation.</title>
        <authorList>
            <consortium name="The Broad Institute Genomics Platform"/>
            <consortium name="The Broad Institute Genome Sequencing Center for Infectious Disease"/>
            <person name="Wu L."/>
            <person name="Ma J."/>
        </authorList>
    </citation>
    <scope>NUCLEOTIDE SEQUENCE [LARGE SCALE GENOMIC DNA]</scope>
    <source>
        <strain evidence="5">KCTC 13193</strain>
    </source>
</reference>
<evidence type="ECO:0000313" key="4">
    <source>
        <dbReference type="EMBL" id="MFC2947701.1"/>
    </source>
</evidence>